<proteinExistence type="inferred from homology"/>
<comment type="pathway">
    <text evidence="1">Cell wall biogenesis; cell wall polysaccharide biosynthesis.</text>
</comment>
<dbReference type="CDD" id="cd00761">
    <property type="entry name" value="Glyco_tranf_GTA_type"/>
    <property type="match status" value="1"/>
</dbReference>
<dbReference type="InterPro" id="IPR029044">
    <property type="entry name" value="Nucleotide-diphossugar_trans"/>
</dbReference>
<dbReference type="SUPFAM" id="SSF53448">
    <property type="entry name" value="Nucleotide-diphospho-sugar transferases"/>
    <property type="match status" value="1"/>
</dbReference>
<keyword evidence="7" id="KW-1185">Reference proteome</keyword>
<evidence type="ECO:0000259" key="5">
    <source>
        <dbReference type="Pfam" id="PF00535"/>
    </source>
</evidence>
<sequence length="328" mass="36648">MSANASCKMLLDTGRAAAAATVGVCVITYKRPKGLHRCLQSLQLLQFRLSSTPHISIFVVDNDPSASAQPIVQQLQTLSKWPITYDVEPIRGISYARNRAVSLAKDCDFIAFIDDDEYADPFWLDELLETQRLHNADVVAGSVIPEFEGKPPAWVVDGGFFEKRWAKTGEEIRSAHTANVLIRRQVLAGVEGPFDPRFALTGGSDTLLSLRLKRTGSKIVWCERSVVWESIPPSRSNFSWVIRRAYRIGNTRVRCEKALPPNLRRSMRSLVMGAGFTLLRESLKLAPSLLLQGKVRAIKRLTWMATACEIITGFLGIGYEEYRQIHGS</sequence>
<gene>
    <name evidence="6" type="ordered locus">Tter_2801</name>
</gene>
<evidence type="ECO:0000313" key="6">
    <source>
        <dbReference type="EMBL" id="ACZ43685.1"/>
    </source>
</evidence>
<dbReference type="PANTHER" id="PTHR43179">
    <property type="entry name" value="RHAMNOSYLTRANSFERASE WBBL"/>
    <property type="match status" value="1"/>
</dbReference>
<dbReference type="PANTHER" id="PTHR43179:SF12">
    <property type="entry name" value="GALACTOFURANOSYLTRANSFERASE GLFT2"/>
    <property type="match status" value="1"/>
</dbReference>
<dbReference type="STRING" id="525904.Tter_2801"/>
<evidence type="ECO:0000256" key="2">
    <source>
        <dbReference type="ARBA" id="ARBA00006739"/>
    </source>
</evidence>
<dbReference type="EMBL" id="CP001826">
    <property type="protein sequence ID" value="ACZ43685.1"/>
    <property type="molecule type" value="Genomic_DNA"/>
</dbReference>
<dbReference type="CAZy" id="GT2">
    <property type="family name" value="Glycosyltransferase Family 2"/>
</dbReference>
<dbReference type="GO" id="GO:0016757">
    <property type="term" value="F:glycosyltransferase activity"/>
    <property type="evidence" value="ECO:0007669"/>
    <property type="project" value="UniProtKB-KW"/>
</dbReference>
<dbReference type="Proteomes" id="UP000000323">
    <property type="component" value="Chromosome 2"/>
</dbReference>
<dbReference type="eggNOG" id="COG1216">
    <property type="taxonomic scope" value="Bacteria"/>
</dbReference>
<keyword evidence="4 6" id="KW-0808">Transferase</keyword>
<keyword evidence="3" id="KW-0328">Glycosyltransferase</keyword>
<organism evidence="6 7">
    <name type="scientific">Thermobaculum terrenum (strain ATCC BAA-798 / CCMEE 7001 / YNP1)</name>
    <dbReference type="NCBI Taxonomy" id="525904"/>
    <lineage>
        <taxon>Bacteria</taxon>
        <taxon>Bacillati</taxon>
        <taxon>Chloroflexota</taxon>
        <taxon>Chloroflexia</taxon>
        <taxon>Candidatus Thermobaculales</taxon>
        <taxon>Candidatus Thermobaculaceae</taxon>
        <taxon>Thermobaculum</taxon>
    </lineage>
</organism>
<dbReference type="Pfam" id="PF00535">
    <property type="entry name" value="Glycos_transf_2"/>
    <property type="match status" value="1"/>
</dbReference>
<evidence type="ECO:0000256" key="3">
    <source>
        <dbReference type="ARBA" id="ARBA00022676"/>
    </source>
</evidence>
<dbReference type="KEGG" id="ttr:Tter_2801"/>
<accession>D1CIW5</accession>
<evidence type="ECO:0000256" key="4">
    <source>
        <dbReference type="ARBA" id="ARBA00022679"/>
    </source>
</evidence>
<dbReference type="Gene3D" id="3.90.550.10">
    <property type="entry name" value="Spore Coat Polysaccharide Biosynthesis Protein SpsA, Chain A"/>
    <property type="match status" value="1"/>
</dbReference>
<feature type="domain" description="Glycosyltransferase 2-like" evidence="5">
    <location>
        <begin position="24"/>
        <end position="187"/>
    </location>
</feature>
<reference evidence="7" key="1">
    <citation type="journal article" date="2010" name="Stand. Genomic Sci.">
        <title>Complete genome sequence of 'Thermobaculum terrenum' type strain (YNP1).</title>
        <authorList>
            <person name="Kiss H."/>
            <person name="Cleland D."/>
            <person name="Lapidus A."/>
            <person name="Lucas S."/>
            <person name="Glavina Del Rio T."/>
            <person name="Nolan M."/>
            <person name="Tice H."/>
            <person name="Han C."/>
            <person name="Goodwin L."/>
            <person name="Pitluck S."/>
            <person name="Liolios K."/>
            <person name="Ivanova N."/>
            <person name="Mavromatis K."/>
            <person name="Ovchinnikova G."/>
            <person name="Pati A."/>
            <person name="Chen A."/>
            <person name="Palaniappan K."/>
            <person name="Land M."/>
            <person name="Hauser L."/>
            <person name="Chang Y."/>
            <person name="Jeffries C."/>
            <person name="Lu M."/>
            <person name="Brettin T."/>
            <person name="Detter J."/>
            <person name="Goker M."/>
            <person name="Tindall B."/>
            <person name="Beck B."/>
            <person name="McDermott T."/>
            <person name="Woyke T."/>
            <person name="Bristow J."/>
            <person name="Eisen J."/>
            <person name="Markowitz V."/>
            <person name="Hugenholtz P."/>
            <person name="Kyrpides N."/>
            <person name="Klenk H."/>
            <person name="Cheng J."/>
        </authorList>
    </citation>
    <scope>NUCLEOTIDE SEQUENCE [LARGE SCALE GENOMIC DNA]</scope>
    <source>
        <strain evidence="7">ATCC BAA-798 / YNP1</strain>
    </source>
</reference>
<evidence type="ECO:0000313" key="7">
    <source>
        <dbReference type="Proteomes" id="UP000000323"/>
    </source>
</evidence>
<evidence type="ECO:0000256" key="1">
    <source>
        <dbReference type="ARBA" id="ARBA00004776"/>
    </source>
</evidence>
<dbReference type="InterPro" id="IPR001173">
    <property type="entry name" value="Glyco_trans_2-like"/>
</dbReference>
<comment type="similarity">
    <text evidence="2">Belongs to the glycosyltransferase 2 family.</text>
</comment>
<protein>
    <submittedName>
        <fullName evidence="6">Glycosyl transferase family 2</fullName>
    </submittedName>
</protein>
<name>D1CIW5_THET1</name>
<dbReference type="AlphaFoldDB" id="D1CIW5"/>
<dbReference type="HOGENOM" id="CLU_025996_3_1_0"/>